<dbReference type="EMBL" id="JAEIJD010000001">
    <property type="protein sequence ID" value="MBI6628279.1"/>
    <property type="molecule type" value="Genomic_DNA"/>
</dbReference>
<evidence type="ECO:0000313" key="1">
    <source>
        <dbReference type="EMBL" id="MBI6628279.1"/>
    </source>
</evidence>
<dbReference type="AlphaFoldDB" id="A0A934HHJ7"/>
<accession>A0A934HHJ7</accession>
<proteinExistence type="predicted"/>
<reference evidence="1" key="1">
    <citation type="submission" date="2020-12" db="EMBL/GenBank/DDBJ databases">
        <title>Pontibaca salina gen. nov., sp. nov., isolated from marine sediment.</title>
        <authorList>
            <person name="Bo J."/>
            <person name="Wang S."/>
            <person name="Song X."/>
            <person name="Du Z."/>
        </authorList>
    </citation>
    <scope>NUCLEOTIDE SEQUENCE</scope>
    <source>
        <strain evidence="1">S1109L</strain>
    </source>
</reference>
<comment type="caution">
    <text evidence="1">The sequence shown here is derived from an EMBL/GenBank/DDBJ whole genome shotgun (WGS) entry which is preliminary data.</text>
</comment>
<name>A0A934HHJ7_9RHOB</name>
<organism evidence="1 2">
    <name type="scientific">Pontibaca salina</name>
    <dbReference type="NCBI Taxonomy" id="2795731"/>
    <lineage>
        <taxon>Bacteria</taxon>
        <taxon>Pseudomonadati</taxon>
        <taxon>Pseudomonadota</taxon>
        <taxon>Alphaproteobacteria</taxon>
        <taxon>Rhodobacterales</taxon>
        <taxon>Roseobacteraceae</taxon>
        <taxon>Pontibaca</taxon>
    </lineage>
</organism>
<sequence length="445" mass="48749">MKHTDIASNYGEKEGAIRSFIQSARQAGCVPYGEDLIIDGNIHHNGLGVYQAVIDDDGYMVGRWQRWGDDGSYSDRIKSSWGGEAVAKIIAEKQEALRGASWVQDWRDYIDAHEETARQHPWSSDETARRYASKAWTVHKFIPANGTSWVYGSPGSLKSFFALDMACHVATGREWAGRRVRQGPVLYISAEGGDDIHLRRVAWERDHGIKAGMLNIVSIQPQLDELKGAGFNLVRNHIQAIEDVTGSPPSLIVIDTFAQTASDDTREGVSRYTRNLVELRESFAPDAAIMVIDHTTKEGRTWMGSGAKHGNTDMMCLAEKKGDTMTLSMSGGKGKIKGAAECEDIKLTARVTGSGIYDDEGEELTTLVLDHSRVTLTDRQATMLALIDGGTTRGDLRPLWGDQDFNAGAKPGAVRASFNRALDALEGFDLITVEGTEDDSMIAPV</sequence>
<protein>
    <submittedName>
        <fullName evidence="1">AAA family ATPase</fullName>
    </submittedName>
</protein>
<evidence type="ECO:0000313" key="2">
    <source>
        <dbReference type="Proteomes" id="UP000613255"/>
    </source>
</evidence>
<dbReference type="Pfam" id="PF13481">
    <property type="entry name" value="AAA_25"/>
    <property type="match status" value="1"/>
</dbReference>
<dbReference type="RefSeq" id="WP_198684313.1">
    <property type="nucleotide sequence ID" value="NZ_JAEIJD010000001.1"/>
</dbReference>
<dbReference type="Gene3D" id="3.40.50.300">
    <property type="entry name" value="P-loop containing nucleotide triphosphate hydrolases"/>
    <property type="match status" value="1"/>
</dbReference>
<dbReference type="SUPFAM" id="SSF52540">
    <property type="entry name" value="P-loop containing nucleoside triphosphate hydrolases"/>
    <property type="match status" value="1"/>
</dbReference>
<gene>
    <name evidence="1" type="ORF">JAO82_00150</name>
</gene>
<dbReference type="InterPro" id="IPR027417">
    <property type="entry name" value="P-loop_NTPase"/>
</dbReference>
<keyword evidence="2" id="KW-1185">Reference proteome</keyword>
<dbReference type="Proteomes" id="UP000613255">
    <property type="component" value="Unassembled WGS sequence"/>
</dbReference>